<keyword evidence="1" id="KW-0472">Membrane</keyword>
<name>A0A2V1N155_9LACO</name>
<keyword evidence="3" id="KW-1185">Reference proteome</keyword>
<evidence type="ECO:0000256" key="1">
    <source>
        <dbReference type="SAM" id="Phobius"/>
    </source>
</evidence>
<reference evidence="2 3" key="1">
    <citation type="journal article" date="2018" name="Int. J. Syst. Evol. Microbiol.">
        <title>Lactobacillus bambusae sp. nov., isolated from a traditional fermented Ma-bamboo shoots of Taiwan.</title>
        <authorList>
            <person name="Wang L.-T."/>
        </authorList>
    </citation>
    <scope>NUCLEOTIDE SEQUENCE [LARGE SCALE GENOMIC DNA]</scope>
    <source>
        <strain evidence="2 3">BS-W1</strain>
    </source>
</reference>
<accession>A0A2V1N155</accession>
<gene>
    <name evidence="2" type="ORF">DCM90_00830</name>
</gene>
<comment type="caution">
    <text evidence="2">The sequence shown here is derived from an EMBL/GenBank/DDBJ whole genome shotgun (WGS) entry which is preliminary data.</text>
</comment>
<keyword evidence="1" id="KW-1133">Transmembrane helix</keyword>
<dbReference type="AlphaFoldDB" id="A0A2V1N155"/>
<dbReference type="OrthoDB" id="2329963at2"/>
<sequence>MKQEIINRIGWPYWLVGVGLGIVVPWVLVTAGMAPWLIFCLLLSIVNTMTSIIIGRVIQRRNGSWAWMLIWPLCFAIGAELFLKPYMIVFAIVYLCLSYMSYGLSATA</sequence>
<feature type="transmembrane region" description="Helical" evidence="1">
    <location>
        <begin position="65"/>
        <end position="82"/>
    </location>
</feature>
<keyword evidence="1" id="KW-0812">Transmembrane</keyword>
<feature type="transmembrane region" description="Helical" evidence="1">
    <location>
        <begin position="12"/>
        <end position="29"/>
    </location>
</feature>
<proteinExistence type="predicted"/>
<dbReference type="EMBL" id="QCXQ01000001">
    <property type="protein sequence ID" value="PWG00753.1"/>
    <property type="molecule type" value="Genomic_DNA"/>
</dbReference>
<organism evidence="2 3">
    <name type="scientific">Levilactobacillus bambusae</name>
    <dbReference type="NCBI Taxonomy" id="2024736"/>
    <lineage>
        <taxon>Bacteria</taxon>
        <taxon>Bacillati</taxon>
        <taxon>Bacillota</taxon>
        <taxon>Bacilli</taxon>
        <taxon>Lactobacillales</taxon>
        <taxon>Lactobacillaceae</taxon>
        <taxon>Levilactobacillus</taxon>
    </lineage>
</organism>
<feature type="transmembrane region" description="Helical" evidence="1">
    <location>
        <begin position="88"/>
        <end position="105"/>
    </location>
</feature>
<evidence type="ECO:0000313" key="2">
    <source>
        <dbReference type="EMBL" id="PWG00753.1"/>
    </source>
</evidence>
<dbReference type="Proteomes" id="UP000245080">
    <property type="component" value="Unassembled WGS sequence"/>
</dbReference>
<feature type="transmembrane region" description="Helical" evidence="1">
    <location>
        <begin position="35"/>
        <end position="58"/>
    </location>
</feature>
<dbReference type="RefSeq" id="WP_109249466.1">
    <property type="nucleotide sequence ID" value="NZ_QCXQ01000001.1"/>
</dbReference>
<evidence type="ECO:0000313" key="3">
    <source>
        <dbReference type="Proteomes" id="UP000245080"/>
    </source>
</evidence>
<protein>
    <submittedName>
        <fullName evidence="2">Uncharacterized protein</fullName>
    </submittedName>
</protein>